<dbReference type="GO" id="GO:0019748">
    <property type="term" value="P:secondary metabolic process"/>
    <property type="evidence" value="ECO:0007669"/>
    <property type="project" value="TreeGrafter"/>
</dbReference>
<name>A0A0U2W203_9BACL</name>
<evidence type="ECO:0000313" key="3">
    <source>
        <dbReference type="EMBL" id="ALS21421.1"/>
    </source>
</evidence>
<dbReference type="RefSeq" id="WP_062407721.1">
    <property type="nucleotide sequence ID" value="NZ_BJCS01000006.1"/>
</dbReference>
<evidence type="ECO:0000313" key="4">
    <source>
        <dbReference type="Proteomes" id="UP000061660"/>
    </source>
</evidence>
<dbReference type="KEGG" id="pnp:IJ22_10390"/>
<dbReference type="Pfam" id="PF04909">
    <property type="entry name" value="Amidohydro_2"/>
    <property type="match status" value="1"/>
</dbReference>
<evidence type="ECO:0000259" key="2">
    <source>
        <dbReference type="Pfam" id="PF04909"/>
    </source>
</evidence>
<dbReference type="InterPro" id="IPR032465">
    <property type="entry name" value="ACMSD"/>
</dbReference>
<keyword evidence="1" id="KW-0456">Lyase</keyword>
<dbReference type="AlphaFoldDB" id="A0A0U2W203"/>
<dbReference type="STRING" id="162209.IJ22_10390"/>
<organism evidence="3 4">
    <name type="scientific">Paenibacillus naphthalenovorans</name>
    <dbReference type="NCBI Taxonomy" id="162209"/>
    <lineage>
        <taxon>Bacteria</taxon>
        <taxon>Bacillati</taxon>
        <taxon>Bacillota</taxon>
        <taxon>Bacilli</taxon>
        <taxon>Bacillales</taxon>
        <taxon>Paenibacillaceae</taxon>
        <taxon>Paenibacillus</taxon>
    </lineage>
</organism>
<evidence type="ECO:0000256" key="1">
    <source>
        <dbReference type="ARBA" id="ARBA00023239"/>
    </source>
</evidence>
<dbReference type="PATRIC" id="fig|162209.4.peg.1108"/>
<dbReference type="Gene3D" id="3.20.20.140">
    <property type="entry name" value="Metal-dependent hydrolases"/>
    <property type="match status" value="1"/>
</dbReference>
<dbReference type="GO" id="GO:0016831">
    <property type="term" value="F:carboxy-lyase activity"/>
    <property type="evidence" value="ECO:0007669"/>
    <property type="project" value="InterPro"/>
</dbReference>
<dbReference type="InterPro" id="IPR032466">
    <property type="entry name" value="Metal_Hydrolase"/>
</dbReference>
<protein>
    <submittedName>
        <fullName evidence="3">Amidohydrolase</fullName>
    </submittedName>
</protein>
<dbReference type="GO" id="GO:0005737">
    <property type="term" value="C:cytoplasm"/>
    <property type="evidence" value="ECO:0007669"/>
    <property type="project" value="TreeGrafter"/>
</dbReference>
<dbReference type="OrthoDB" id="9777673at2"/>
<keyword evidence="3" id="KW-0378">Hydrolase</keyword>
<gene>
    <name evidence="3" type="ORF">IJ22_10390</name>
</gene>
<proteinExistence type="predicted"/>
<sequence>MAVNEVKPAEPKIKMKRSIIDVDIHNYTPLDVIKQYLPRAYRDQIDLWGWRLPGSLYLNGGIKVGQMADSVPPGGGFPGSDLNFMREQLLDPYQIEYGILTGSDYSCQASPDLDYAAAISTAINEYTLEHWLAKDSRLKGSVFIPKQDPLQSAKEIRRVGSHPDMVQVIVSSGAEKPYGHRYYHPIYEACVEHNLPFTIHVLMEGVGINGPNTGAGYVSYYPEYRASRPMVMAAHLASFIYEGVFEKFPTLKVVLQEAGVFWLAPYLWKLDEDWKALRFQTPWVKKKPSEYFRSNVRVSSQPLEPTPNPETFTQMMNAVYADEVLMFCTDYPHWDFDSPVRAFPKLEDSLWEKIFYQNAADLYGLPARGARKEGAK</sequence>
<dbReference type="Proteomes" id="UP000061660">
    <property type="component" value="Chromosome"/>
</dbReference>
<dbReference type="InterPro" id="IPR006680">
    <property type="entry name" value="Amidohydro-rel"/>
</dbReference>
<dbReference type="PANTHER" id="PTHR21240">
    <property type="entry name" value="2-AMINO-3-CARBOXYLMUCONATE-6-SEMIALDEHYDE DECARBOXYLASE"/>
    <property type="match status" value="1"/>
</dbReference>
<dbReference type="SUPFAM" id="SSF51556">
    <property type="entry name" value="Metallo-dependent hydrolases"/>
    <property type="match status" value="1"/>
</dbReference>
<dbReference type="EMBL" id="CP013652">
    <property type="protein sequence ID" value="ALS21421.1"/>
    <property type="molecule type" value="Genomic_DNA"/>
</dbReference>
<feature type="domain" description="Amidohydrolase-related" evidence="2">
    <location>
        <begin position="28"/>
        <end position="365"/>
    </location>
</feature>
<reference evidence="3 4" key="2">
    <citation type="journal article" date="2016" name="Genome Announc.">
        <title>Complete Genome Sequences of Two Interactive Moderate Thermophiles, Paenibacillus napthalenovorans 32O-Y and Paenibacillus sp. 32O-W.</title>
        <authorList>
            <person name="Butler R.R.III."/>
            <person name="Wang J."/>
            <person name="Stark B.C."/>
            <person name="Pombert J.F."/>
        </authorList>
    </citation>
    <scope>NUCLEOTIDE SEQUENCE [LARGE SCALE GENOMIC DNA]</scope>
    <source>
        <strain evidence="3 4">32O-Y</strain>
    </source>
</reference>
<accession>A0A0U2W203</accession>
<keyword evidence="4" id="KW-1185">Reference proteome</keyword>
<dbReference type="PANTHER" id="PTHR21240:SF28">
    <property type="entry name" value="ISO-OROTATE DECARBOXYLASE (EUROFUNG)"/>
    <property type="match status" value="1"/>
</dbReference>
<reference evidence="4" key="1">
    <citation type="submission" date="2015-12" db="EMBL/GenBank/DDBJ databases">
        <title>Complete genome sequences of two moderately thermophilic Paenibacillus species.</title>
        <authorList>
            <person name="Butler R.III."/>
            <person name="Wang J."/>
            <person name="Stark B.C."/>
            <person name="Pombert J.-F."/>
        </authorList>
    </citation>
    <scope>NUCLEOTIDE SEQUENCE [LARGE SCALE GENOMIC DNA]</scope>
    <source>
        <strain evidence="4">32O-Y</strain>
    </source>
</reference>
<dbReference type="GO" id="GO:0016787">
    <property type="term" value="F:hydrolase activity"/>
    <property type="evidence" value="ECO:0007669"/>
    <property type="project" value="UniProtKB-KW"/>
</dbReference>